<dbReference type="OrthoDB" id="9800416at2"/>
<sequence length="401" mass="42599">MTGKPLKEGEFIALCAMLMAMIAFAIDAMLPAMTRIAADLTPEDPGRISLLIAIFMLGMGVGTLFAGPMSDSLGRRPVILGGTALYCAMAILCARAQSLDVMLLARFMMGLGVAGPRIATQAMIRDLYAGEKMAKIVSFMMMIFVLVPAAAPAVGLAIMAAFSWRAIFVAFVLFAVFAGGWYALRQPETLAPEHRRPFTFGSFAEATREMMRLRMVVVSIAVQTLTLGMLLGMISSIQPLFAITYGRETEFAFWFACIALVAGTANVLNARLVERLGMRPLATMGYTVQIGFAAAALALSLAGLLNFWLFLFWILTVFYMVGFTLGNLNALAMEPLGHIAGIAASVMGAVSTVGGAVLAGAVGLMFDGTATPLTATVLICALISTVLMRSIAGEARIKRVA</sequence>
<dbReference type="PANTHER" id="PTHR23502:SF132">
    <property type="entry name" value="POLYAMINE TRANSPORTER 2-RELATED"/>
    <property type="match status" value="1"/>
</dbReference>
<dbReference type="AlphaFoldDB" id="A0A1Y5RIR5"/>
<dbReference type="InterPro" id="IPR011701">
    <property type="entry name" value="MFS"/>
</dbReference>
<accession>A0A1Y5RIR5</accession>
<dbReference type="Proteomes" id="UP000193409">
    <property type="component" value="Unassembled WGS sequence"/>
</dbReference>
<keyword evidence="4 6" id="KW-1133">Transmembrane helix</keyword>
<feature type="transmembrane region" description="Helical" evidence="6">
    <location>
        <begin position="78"/>
        <end position="97"/>
    </location>
</feature>
<evidence type="ECO:0000256" key="1">
    <source>
        <dbReference type="ARBA" id="ARBA00004141"/>
    </source>
</evidence>
<evidence type="ECO:0000256" key="2">
    <source>
        <dbReference type="ARBA" id="ARBA00022448"/>
    </source>
</evidence>
<evidence type="ECO:0000256" key="5">
    <source>
        <dbReference type="ARBA" id="ARBA00023136"/>
    </source>
</evidence>
<feature type="transmembrane region" description="Helical" evidence="6">
    <location>
        <begin position="372"/>
        <end position="392"/>
    </location>
</feature>
<feature type="transmembrane region" description="Helical" evidence="6">
    <location>
        <begin position="46"/>
        <end position="66"/>
    </location>
</feature>
<evidence type="ECO:0000313" key="8">
    <source>
        <dbReference type="EMBL" id="SLN18287.1"/>
    </source>
</evidence>
<dbReference type="PROSITE" id="PS00216">
    <property type="entry name" value="SUGAR_TRANSPORT_1"/>
    <property type="match status" value="1"/>
</dbReference>
<evidence type="ECO:0000256" key="3">
    <source>
        <dbReference type="ARBA" id="ARBA00022692"/>
    </source>
</evidence>
<feature type="transmembrane region" description="Helical" evidence="6">
    <location>
        <begin position="12"/>
        <end position="34"/>
    </location>
</feature>
<feature type="transmembrane region" description="Helical" evidence="6">
    <location>
        <begin position="216"/>
        <end position="245"/>
    </location>
</feature>
<dbReference type="InterPro" id="IPR036259">
    <property type="entry name" value="MFS_trans_sf"/>
</dbReference>
<keyword evidence="9" id="KW-1185">Reference proteome</keyword>
<dbReference type="SUPFAM" id="SSF103473">
    <property type="entry name" value="MFS general substrate transporter"/>
    <property type="match status" value="1"/>
</dbReference>
<evidence type="ECO:0000256" key="6">
    <source>
        <dbReference type="SAM" id="Phobius"/>
    </source>
</evidence>
<evidence type="ECO:0000313" key="9">
    <source>
        <dbReference type="Proteomes" id="UP000193409"/>
    </source>
</evidence>
<proteinExistence type="predicted"/>
<dbReference type="RefSeq" id="WP_085867188.1">
    <property type="nucleotide sequence ID" value="NZ_FWFQ01000003.1"/>
</dbReference>
<keyword evidence="2" id="KW-0813">Transport</keyword>
<dbReference type="Gene3D" id="1.20.1720.10">
    <property type="entry name" value="Multidrug resistance protein D"/>
    <property type="match status" value="1"/>
</dbReference>
<protein>
    <submittedName>
        <fullName evidence="8">Bicyclomycin resistance protein</fullName>
    </submittedName>
</protein>
<dbReference type="PANTHER" id="PTHR23502">
    <property type="entry name" value="MAJOR FACILITATOR SUPERFAMILY"/>
    <property type="match status" value="1"/>
</dbReference>
<feature type="transmembrane region" description="Helical" evidence="6">
    <location>
        <begin position="251"/>
        <end position="269"/>
    </location>
</feature>
<dbReference type="Pfam" id="PF07690">
    <property type="entry name" value="MFS_1"/>
    <property type="match status" value="1"/>
</dbReference>
<dbReference type="GO" id="GO:0042908">
    <property type="term" value="P:xenobiotic transport"/>
    <property type="evidence" value="ECO:0007669"/>
    <property type="project" value="UniProtKB-ARBA"/>
</dbReference>
<feature type="transmembrane region" description="Helical" evidence="6">
    <location>
        <begin position="166"/>
        <end position="184"/>
    </location>
</feature>
<dbReference type="GO" id="GO:0005886">
    <property type="term" value="C:plasma membrane"/>
    <property type="evidence" value="ECO:0007669"/>
    <property type="project" value="TreeGrafter"/>
</dbReference>
<dbReference type="GO" id="GO:0022857">
    <property type="term" value="F:transmembrane transporter activity"/>
    <property type="evidence" value="ECO:0007669"/>
    <property type="project" value="InterPro"/>
</dbReference>
<organism evidence="8 9">
    <name type="scientific">Pseudoruegeria aquimaris</name>
    <dbReference type="NCBI Taxonomy" id="393663"/>
    <lineage>
        <taxon>Bacteria</taxon>
        <taxon>Pseudomonadati</taxon>
        <taxon>Pseudomonadota</taxon>
        <taxon>Alphaproteobacteria</taxon>
        <taxon>Rhodobacterales</taxon>
        <taxon>Roseobacteraceae</taxon>
        <taxon>Pseudoruegeria</taxon>
    </lineage>
</organism>
<comment type="subcellular location">
    <subcellularLocation>
        <location evidence="1">Membrane</location>
        <topology evidence="1">Multi-pass membrane protein</topology>
    </subcellularLocation>
</comment>
<feature type="transmembrane region" description="Helical" evidence="6">
    <location>
        <begin position="340"/>
        <end position="366"/>
    </location>
</feature>
<feature type="transmembrane region" description="Helical" evidence="6">
    <location>
        <begin position="307"/>
        <end position="328"/>
    </location>
</feature>
<dbReference type="PROSITE" id="PS50850">
    <property type="entry name" value="MFS"/>
    <property type="match status" value="1"/>
</dbReference>
<evidence type="ECO:0000256" key="4">
    <source>
        <dbReference type="ARBA" id="ARBA00022989"/>
    </source>
</evidence>
<evidence type="ECO:0000259" key="7">
    <source>
        <dbReference type="PROSITE" id="PS50850"/>
    </source>
</evidence>
<feature type="transmembrane region" description="Helical" evidence="6">
    <location>
        <begin position="136"/>
        <end position="160"/>
    </location>
</feature>
<gene>
    <name evidence="8" type="primary">bcr_2</name>
    <name evidence="8" type="ORF">PSA7680_00614</name>
</gene>
<feature type="domain" description="Major facilitator superfamily (MFS) profile" evidence="7">
    <location>
        <begin position="11"/>
        <end position="396"/>
    </location>
</feature>
<feature type="transmembrane region" description="Helical" evidence="6">
    <location>
        <begin position="281"/>
        <end position="301"/>
    </location>
</feature>
<dbReference type="CDD" id="cd17320">
    <property type="entry name" value="MFS_MdfA_MDR_like"/>
    <property type="match status" value="1"/>
</dbReference>
<reference evidence="8 9" key="1">
    <citation type="submission" date="2017-03" db="EMBL/GenBank/DDBJ databases">
        <authorList>
            <person name="Afonso C.L."/>
            <person name="Miller P.J."/>
            <person name="Scott M.A."/>
            <person name="Spackman E."/>
            <person name="Goraichik I."/>
            <person name="Dimitrov K.M."/>
            <person name="Suarez D.L."/>
            <person name="Swayne D.E."/>
        </authorList>
    </citation>
    <scope>NUCLEOTIDE SEQUENCE [LARGE SCALE GENOMIC DNA]</scope>
    <source>
        <strain evidence="8 9">CECT 7680</strain>
    </source>
</reference>
<dbReference type="GO" id="GO:0140115">
    <property type="term" value="P:export across plasma membrane"/>
    <property type="evidence" value="ECO:0007669"/>
    <property type="project" value="UniProtKB-ARBA"/>
</dbReference>
<dbReference type="InterPro" id="IPR020846">
    <property type="entry name" value="MFS_dom"/>
</dbReference>
<keyword evidence="5 6" id="KW-0472">Membrane</keyword>
<keyword evidence="3 6" id="KW-0812">Transmembrane</keyword>
<dbReference type="InterPro" id="IPR005829">
    <property type="entry name" value="Sugar_transporter_CS"/>
</dbReference>
<dbReference type="EMBL" id="FWFQ01000003">
    <property type="protein sequence ID" value="SLN18287.1"/>
    <property type="molecule type" value="Genomic_DNA"/>
</dbReference>
<name>A0A1Y5RIR5_9RHOB</name>